<feature type="domain" description="JmjC" evidence="4">
    <location>
        <begin position="115"/>
        <end position="222"/>
    </location>
</feature>
<keyword evidence="5" id="KW-0689">Ribosomal protein</keyword>
<keyword evidence="5" id="KW-0687">Ribonucleoprotein</keyword>
<proteinExistence type="predicted"/>
<dbReference type="Proteomes" id="UP001225034">
    <property type="component" value="Unassembled WGS sequence"/>
</dbReference>
<organism evidence="5 6">
    <name type="scientific">Alkalicoccobacillus murimartini</name>
    <dbReference type="NCBI Taxonomy" id="171685"/>
    <lineage>
        <taxon>Bacteria</taxon>
        <taxon>Bacillati</taxon>
        <taxon>Bacillota</taxon>
        <taxon>Bacilli</taxon>
        <taxon>Bacillales</taxon>
        <taxon>Bacillaceae</taxon>
        <taxon>Alkalicoccobacillus</taxon>
    </lineage>
</organism>
<dbReference type="RefSeq" id="WP_306981305.1">
    <property type="nucleotide sequence ID" value="NZ_JAUSUA010000002.1"/>
</dbReference>
<comment type="caution">
    <text evidence="5">The sequence shown here is derived from an EMBL/GenBank/DDBJ whole genome shotgun (WGS) entry which is preliminary data.</text>
</comment>
<evidence type="ECO:0000259" key="4">
    <source>
        <dbReference type="Pfam" id="PF08007"/>
    </source>
</evidence>
<keyword evidence="2" id="KW-0479">Metal-binding</keyword>
<dbReference type="Gene3D" id="2.60.120.650">
    <property type="entry name" value="Cupin"/>
    <property type="match status" value="1"/>
</dbReference>
<accession>A0ABT9YFN3</accession>
<keyword evidence="3" id="KW-0408">Iron</keyword>
<dbReference type="PANTHER" id="PTHR13096">
    <property type="entry name" value="MINA53 MYC INDUCED NUCLEAR ANTIGEN"/>
    <property type="match status" value="1"/>
</dbReference>
<sequence length="279" mass="31985">MLLNDELISYIRFLKNEQYWTNKPNFNQENNTIEGLFDVEALQHILTESRIPLNCFRMVDNGTMLHHSKFSRTIYVGEKPAAKVLDGKKVADGLKNNFSLILSSLEEFWPPLTKLCKELTKELGTRVSSFAVVSPPYATGFVPHIDSTEQIVIQCSGEKKWNVYEIPSNFRKGQEVDPNQLGLKTFDGTLSKNNFLYLPYGVPHNAFASEELSIHVTLTIEPIRINEWVLKSVNEILKDKSLNQLTLPPKYNECSNSEKKIDDVYKYVANKLLEKRNLL</sequence>
<dbReference type="Pfam" id="PF08007">
    <property type="entry name" value="JmjC_2"/>
    <property type="match status" value="1"/>
</dbReference>
<evidence type="ECO:0000256" key="3">
    <source>
        <dbReference type="ARBA" id="ARBA00023004"/>
    </source>
</evidence>
<dbReference type="EMBL" id="JAUSUA010000002">
    <property type="protein sequence ID" value="MDQ0206630.1"/>
    <property type="molecule type" value="Genomic_DNA"/>
</dbReference>
<gene>
    <name evidence="5" type="ORF">J2S05_001429</name>
</gene>
<dbReference type="InterPro" id="IPR003347">
    <property type="entry name" value="JmjC_dom"/>
</dbReference>
<dbReference type="InterPro" id="IPR039994">
    <property type="entry name" value="NO66-like"/>
</dbReference>
<keyword evidence="6" id="KW-1185">Reference proteome</keyword>
<name>A0ABT9YFN3_9BACI</name>
<dbReference type="GO" id="GO:0005840">
    <property type="term" value="C:ribosome"/>
    <property type="evidence" value="ECO:0007669"/>
    <property type="project" value="UniProtKB-KW"/>
</dbReference>
<evidence type="ECO:0000256" key="1">
    <source>
        <dbReference type="ARBA" id="ARBA00001954"/>
    </source>
</evidence>
<dbReference type="PANTHER" id="PTHR13096:SF9">
    <property type="entry name" value="BIFUNCTIONAL LYSINE-SPECIFIC DEMETHYLASE AND HISTIDYL-HYDROXYLASE"/>
    <property type="match status" value="1"/>
</dbReference>
<evidence type="ECO:0000256" key="2">
    <source>
        <dbReference type="ARBA" id="ARBA00022723"/>
    </source>
</evidence>
<reference evidence="5 6" key="1">
    <citation type="submission" date="2023-07" db="EMBL/GenBank/DDBJ databases">
        <title>Genomic Encyclopedia of Type Strains, Phase IV (KMG-IV): sequencing the most valuable type-strain genomes for metagenomic binning, comparative biology and taxonomic classification.</title>
        <authorList>
            <person name="Goeker M."/>
        </authorList>
    </citation>
    <scope>NUCLEOTIDE SEQUENCE [LARGE SCALE GENOMIC DNA]</scope>
    <source>
        <strain evidence="5 6">DSM 19154</strain>
    </source>
</reference>
<dbReference type="SUPFAM" id="SSF51197">
    <property type="entry name" value="Clavaminate synthase-like"/>
    <property type="match status" value="1"/>
</dbReference>
<evidence type="ECO:0000313" key="5">
    <source>
        <dbReference type="EMBL" id="MDQ0206630.1"/>
    </source>
</evidence>
<protein>
    <submittedName>
        <fullName evidence="5">Ribosomal protein L16 Arg81 hydroxylase</fullName>
    </submittedName>
</protein>
<comment type="cofactor">
    <cofactor evidence="1">
        <name>Fe(2+)</name>
        <dbReference type="ChEBI" id="CHEBI:29033"/>
    </cofactor>
</comment>
<evidence type="ECO:0000313" key="6">
    <source>
        <dbReference type="Proteomes" id="UP001225034"/>
    </source>
</evidence>